<dbReference type="GO" id="GO:0090560">
    <property type="term" value="F:2-(3-amino-3-carboxypropyl)histidine synthase activity"/>
    <property type="evidence" value="ECO:0007669"/>
    <property type="project" value="InterPro"/>
</dbReference>
<dbReference type="InterPro" id="IPR016435">
    <property type="entry name" value="DPH1/DPH2"/>
</dbReference>
<comment type="caution">
    <text evidence="1">The sequence shown here is derived from an EMBL/GenBank/DDBJ whole genome shotgun (WGS) entry which is preliminary data.</text>
</comment>
<proteinExistence type="predicted"/>
<dbReference type="Proteomes" id="UP000499080">
    <property type="component" value="Unassembled WGS sequence"/>
</dbReference>
<reference evidence="1 2" key="1">
    <citation type="journal article" date="2019" name="Sci. Rep.">
        <title>Orb-weaving spider Araneus ventricosus genome elucidates the spidroin gene catalogue.</title>
        <authorList>
            <person name="Kono N."/>
            <person name="Nakamura H."/>
            <person name="Ohtoshi R."/>
            <person name="Moran D.A.P."/>
            <person name="Shinohara A."/>
            <person name="Yoshida Y."/>
            <person name="Fujiwara M."/>
            <person name="Mori M."/>
            <person name="Tomita M."/>
            <person name="Arakawa K."/>
        </authorList>
    </citation>
    <scope>NUCLEOTIDE SEQUENCE [LARGE SCALE GENOMIC DNA]</scope>
</reference>
<dbReference type="Pfam" id="PF01866">
    <property type="entry name" value="Diphthamide_syn"/>
    <property type="match status" value="1"/>
</dbReference>
<name>A0A4Y2FJG9_ARAVE</name>
<protein>
    <submittedName>
        <fullName evidence="1">Uncharacterized protein</fullName>
    </submittedName>
</protein>
<dbReference type="AlphaFoldDB" id="A0A4Y2FJG9"/>
<dbReference type="GO" id="GO:0017183">
    <property type="term" value="P:protein histidyl modification to diphthamide"/>
    <property type="evidence" value="ECO:0007669"/>
    <property type="project" value="InterPro"/>
</dbReference>
<dbReference type="OrthoDB" id="1649088at2759"/>
<evidence type="ECO:0000313" key="2">
    <source>
        <dbReference type="Proteomes" id="UP000499080"/>
    </source>
</evidence>
<sequence length="97" mass="10727">MSEVTEIASKAVVITAKPDRKVFRHKKKAISSILAEISENPEILRAISILPCNFLRVYFYTFTSVETIILGDITYGACCIVDYTARALEADLMGIPA</sequence>
<keyword evidence="2" id="KW-1185">Reference proteome</keyword>
<gene>
    <name evidence="1" type="ORF">AVEN_198397_1</name>
</gene>
<dbReference type="Gene3D" id="3.40.50.11840">
    <property type="entry name" value="Diphthamide synthesis DPH1/DPH2 domain 1"/>
    <property type="match status" value="1"/>
</dbReference>
<organism evidence="1 2">
    <name type="scientific">Araneus ventricosus</name>
    <name type="common">Orbweaver spider</name>
    <name type="synonym">Epeira ventricosa</name>
    <dbReference type="NCBI Taxonomy" id="182803"/>
    <lineage>
        <taxon>Eukaryota</taxon>
        <taxon>Metazoa</taxon>
        <taxon>Ecdysozoa</taxon>
        <taxon>Arthropoda</taxon>
        <taxon>Chelicerata</taxon>
        <taxon>Arachnida</taxon>
        <taxon>Araneae</taxon>
        <taxon>Araneomorphae</taxon>
        <taxon>Entelegynae</taxon>
        <taxon>Araneoidea</taxon>
        <taxon>Araneidae</taxon>
        <taxon>Araneus</taxon>
    </lineage>
</organism>
<dbReference type="InterPro" id="IPR042263">
    <property type="entry name" value="DPH1/DPH2_1"/>
</dbReference>
<accession>A0A4Y2FJG9</accession>
<dbReference type="EMBL" id="BGPR01000969">
    <property type="protein sequence ID" value="GBM41650.1"/>
    <property type="molecule type" value="Genomic_DNA"/>
</dbReference>
<evidence type="ECO:0000313" key="1">
    <source>
        <dbReference type="EMBL" id="GBM41650.1"/>
    </source>
</evidence>